<evidence type="ECO:0000313" key="8">
    <source>
        <dbReference type="Proteomes" id="UP000015530"/>
    </source>
</evidence>
<reference evidence="8" key="1">
    <citation type="journal article" date="2013" name="Mol. Plant Microbe Interact.">
        <title>Global aspects of pacC regulation of pathogenicity genes in Colletotrichum gloeosporioides as revealed by transcriptome analysis.</title>
        <authorList>
            <person name="Alkan N."/>
            <person name="Meng X."/>
            <person name="Friedlander G."/>
            <person name="Reuveni E."/>
            <person name="Sukno S."/>
            <person name="Sherman A."/>
            <person name="Thon M."/>
            <person name="Fluhr R."/>
            <person name="Prusky D."/>
        </authorList>
    </citation>
    <scope>NUCLEOTIDE SEQUENCE [LARGE SCALE GENOMIC DNA]</scope>
    <source>
        <strain evidence="8">Cg-14</strain>
    </source>
</reference>
<comment type="caution">
    <text evidence="7">The sequence shown here is derived from an EMBL/GenBank/DDBJ whole genome shotgun (WGS) entry which is preliminary data.</text>
</comment>
<dbReference type="GO" id="GO:0016020">
    <property type="term" value="C:membrane"/>
    <property type="evidence" value="ECO:0007669"/>
    <property type="project" value="UniProtKB-SubCell"/>
</dbReference>
<dbReference type="STRING" id="1237896.T0LIF2"/>
<keyword evidence="4" id="KW-1133">Transmembrane helix</keyword>
<comment type="subcellular location">
    <subcellularLocation>
        <location evidence="1">Membrane</location>
        <topology evidence="1">Multi-pass membrane protein</topology>
    </subcellularLocation>
</comment>
<evidence type="ECO:0000256" key="1">
    <source>
        <dbReference type="ARBA" id="ARBA00004141"/>
    </source>
</evidence>
<proteinExistence type="inferred from homology"/>
<dbReference type="PANTHER" id="PTHR11266:SF17">
    <property type="entry name" value="PROTEIN MPV17"/>
    <property type="match status" value="1"/>
</dbReference>
<comment type="similarity">
    <text evidence="2 6">Belongs to the peroxisomal membrane protein PXMP2/4 family.</text>
</comment>
<evidence type="ECO:0000256" key="2">
    <source>
        <dbReference type="ARBA" id="ARBA00006824"/>
    </source>
</evidence>
<dbReference type="EMBL" id="AMYD01001849">
    <property type="protein sequence ID" value="EQB51326.1"/>
    <property type="molecule type" value="Genomic_DNA"/>
</dbReference>
<dbReference type="Pfam" id="PF04117">
    <property type="entry name" value="Mpv17_PMP22"/>
    <property type="match status" value="1"/>
</dbReference>
<evidence type="ECO:0000256" key="6">
    <source>
        <dbReference type="RuleBase" id="RU363053"/>
    </source>
</evidence>
<gene>
    <name evidence="7" type="ORF">CGLO_09141</name>
</gene>
<dbReference type="PANTHER" id="PTHR11266">
    <property type="entry name" value="PEROXISOMAL MEMBRANE PROTEIN 2, PXMP2 MPV17"/>
    <property type="match status" value="1"/>
</dbReference>
<accession>T0LIF2</accession>
<organism evidence="7 8">
    <name type="scientific">Colletotrichum gloeosporioides (strain Cg-14)</name>
    <name type="common">Anthracnose fungus</name>
    <name type="synonym">Glomerella cingulata</name>
    <dbReference type="NCBI Taxonomy" id="1237896"/>
    <lineage>
        <taxon>Eukaryota</taxon>
        <taxon>Fungi</taxon>
        <taxon>Dikarya</taxon>
        <taxon>Ascomycota</taxon>
        <taxon>Pezizomycotina</taxon>
        <taxon>Sordariomycetes</taxon>
        <taxon>Hypocreomycetidae</taxon>
        <taxon>Glomerellales</taxon>
        <taxon>Glomerellaceae</taxon>
        <taxon>Colletotrichum</taxon>
        <taxon>Colletotrichum gloeosporioides species complex</taxon>
    </lineage>
</organism>
<dbReference type="Proteomes" id="UP000015530">
    <property type="component" value="Unassembled WGS sequence"/>
</dbReference>
<keyword evidence="3" id="KW-0812">Transmembrane</keyword>
<evidence type="ECO:0000256" key="5">
    <source>
        <dbReference type="ARBA" id="ARBA00023136"/>
    </source>
</evidence>
<evidence type="ECO:0000313" key="7">
    <source>
        <dbReference type="EMBL" id="EQB51326.1"/>
    </source>
</evidence>
<dbReference type="GO" id="GO:0005739">
    <property type="term" value="C:mitochondrion"/>
    <property type="evidence" value="ECO:0007669"/>
    <property type="project" value="TreeGrafter"/>
</dbReference>
<dbReference type="OrthoDB" id="430207at2759"/>
<keyword evidence="5" id="KW-0472">Membrane</keyword>
<evidence type="ECO:0000256" key="4">
    <source>
        <dbReference type="ARBA" id="ARBA00022989"/>
    </source>
</evidence>
<evidence type="ECO:0000256" key="3">
    <source>
        <dbReference type="ARBA" id="ARBA00022692"/>
    </source>
</evidence>
<dbReference type="InterPro" id="IPR007248">
    <property type="entry name" value="Mpv17_PMP22"/>
</dbReference>
<dbReference type="eggNOG" id="KOG1944">
    <property type="taxonomic scope" value="Eukaryota"/>
</dbReference>
<dbReference type="HOGENOM" id="CLU_1073664_0_0_1"/>
<dbReference type="OMA" id="WYQSKLA"/>
<dbReference type="AlphaFoldDB" id="T0LIF2"/>
<protein>
    <recommendedName>
        <fullName evidence="9">Mpv17/PMP22 family protein</fullName>
    </recommendedName>
</protein>
<evidence type="ECO:0008006" key="9">
    <source>
        <dbReference type="Google" id="ProtNLM"/>
    </source>
</evidence>
<name>T0LIF2_COLGC</name>
<sequence>MLGWYQARLAARPLLTQSITTAILFATGDLTAQQLVEKRGLEKHEWARTGRMALYGGTVFGPAATTWFKFLQNNVVLRNKNLEILARVGVDQGVFAPVMIGVFLSSMAVLEGVPPQEKLEKSYTTALTSNYMLWPFVQMVNFKLVPLHHRVLFVNVISIGWNSSHFDRDLTMVRLIPSVLAMLAVALAVHACDYCQCKFTDGSHCCTTSTYAHSCEEVCKNAARYGDDVKCSAGGLSECFGYFTANGRAQCNSQAYDFD</sequence>